<dbReference type="Pfam" id="PF05236">
    <property type="entry name" value="TAF4"/>
    <property type="match status" value="1"/>
</dbReference>
<dbReference type="GO" id="GO:0003677">
    <property type="term" value="F:DNA binding"/>
    <property type="evidence" value="ECO:0007669"/>
    <property type="project" value="TreeGrafter"/>
</dbReference>
<feature type="region of interest" description="Disordered" evidence="7">
    <location>
        <begin position="706"/>
        <end position="754"/>
    </location>
</feature>
<evidence type="ECO:0000256" key="3">
    <source>
        <dbReference type="ARBA" id="ARBA00023015"/>
    </source>
</evidence>
<evidence type="ECO:0000313" key="10">
    <source>
        <dbReference type="Proteomes" id="UP000593564"/>
    </source>
</evidence>
<feature type="region of interest" description="Disordered" evidence="7">
    <location>
        <begin position="521"/>
        <end position="566"/>
    </location>
</feature>
<feature type="compositionally biased region" description="Basic and acidic residues" evidence="7">
    <location>
        <begin position="121"/>
        <end position="135"/>
    </location>
</feature>
<feature type="region of interest" description="Disordered" evidence="7">
    <location>
        <begin position="246"/>
        <end position="312"/>
    </location>
</feature>
<dbReference type="AlphaFoldDB" id="A0A7J7GQ60"/>
<dbReference type="CDD" id="cd08045">
    <property type="entry name" value="HFD_TAF4"/>
    <property type="match status" value="1"/>
</dbReference>
<dbReference type="GO" id="GO:0016251">
    <property type="term" value="F:RNA polymerase II general transcription initiation factor activity"/>
    <property type="evidence" value="ECO:0007669"/>
    <property type="project" value="TreeGrafter"/>
</dbReference>
<dbReference type="InterPro" id="IPR022003">
    <property type="entry name" value="RST"/>
</dbReference>
<comment type="function">
    <text evidence="6">TAFs are components of the transcription factor IID (TFIID) complex that is essential for mediating regulation of RNA polymerase transcription.</text>
</comment>
<evidence type="ECO:0000256" key="1">
    <source>
        <dbReference type="ARBA" id="ARBA00004123"/>
    </source>
</evidence>
<feature type="domain" description="RST" evidence="8">
    <location>
        <begin position="170"/>
        <end position="204"/>
    </location>
</feature>
<protein>
    <recommendedName>
        <fullName evidence="8">RST domain-containing protein</fullName>
    </recommendedName>
</protein>
<keyword evidence="3" id="KW-0805">Transcription regulation</keyword>
<dbReference type="EMBL" id="JACBKZ010000009">
    <property type="protein sequence ID" value="KAF5942932.1"/>
    <property type="molecule type" value="Genomic_DNA"/>
</dbReference>
<organism evidence="9 10">
    <name type="scientific">Camellia sinensis</name>
    <name type="common">Tea plant</name>
    <name type="synonym">Thea sinensis</name>
    <dbReference type="NCBI Taxonomy" id="4442"/>
    <lineage>
        <taxon>Eukaryota</taxon>
        <taxon>Viridiplantae</taxon>
        <taxon>Streptophyta</taxon>
        <taxon>Embryophyta</taxon>
        <taxon>Tracheophyta</taxon>
        <taxon>Spermatophyta</taxon>
        <taxon>Magnoliopsida</taxon>
        <taxon>eudicotyledons</taxon>
        <taxon>Gunneridae</taxon>
        <taxon>Pentapetalae</taxon>
        <taxon>asterids</taxon>
        <taxon>Ericales</taxon>
        <taxon>Theaceae</taxon>
        <taxon>Camellia</taxon>
    </lineage>
</organism>
<feature type="region of interest" description="Disordered" evidence="7">
    <location>
        <begin position="1"/>
        <end position="141"/>
    </location>
</feature>
<feature type="compositionally biased region" description="Basic and acidic residues" evidence="7">
    <location>
        <begin position="812"/>
        <end position="823"/>
    </location>
</feature>
<comment type="subcellular location">
    <subcellularLocation>
        <location evidence="1">Nucleus</location>
    </subcellularLocation>
</comment>
<feature type="compositionally biased region" description="Basic and acidic residues" evidence="7">
    <location>
        <begin position="706"/>
        <end position="721"/>
    </location>
</feature>
<dbReference type="Gene3D" id="1.10.20.10">
    <property type="entry name" value="Histone, subunit A"/>
    <property type="match status" value="1"/>
</dbReference>
<evidence type="ECO:0000256" key="5">
    <source>
        <dbReference type="ARBA" id="ARBA00023242"/>
    </source>
</evidence>
<reference evidence="9 10" key="2">
    <citation type="submission" date="2020-07" db="EMBL/GenBank/DDBJ databases">
        <title>Genome assembly of wild tea tree DASZ reveals pedigree and selection history of tea varieties.</title>
        <authorList>
            <person name="Zhang W."/>
        </authorList>
    </citation>
    <scope>NUCLEOTIDE SEQUENCE [LARGE SCALE GENOMIC DNA]</scope>
    <source>
        <strain evidence="10">cv. G240</strain>
        <tissue evidence="9">Leaf</tissue>
    </source>
</reference>
<evidence type="ECO:0000259" key="8">
    <source>
        <dbReference type="PROSITE" id="PS51879"/>
    </source>
</evidence>
<evidence type="ECO:0000256" key="2">
    <source>
        <dbReference type="ARBA" id="ARBA00006178"/>
    </source>
</evidence>
<dbReference type="GO" id="GO:0006367">
    <property type="term" value="P:transcription initiation at RNA polymerase II promoter"/>
    <property type="evidence" value="ECO:0007669"/>
    <property type="project" value="TreeGrafter"/>
</dbReference>
<dbReference type="Proteomes" id="UP000593564">
    <property type="component" value="Unassembled WGS sequence"/>
</dbReference>
<evidence type="ECO:0000256" key="6">
    <source>
        <dbReference type="ARBA" id="ARBA00058775"/>
    </source>
</evidence>
<dbReference type="InterPro" id="IPR009072">
    <property type="entry name" value="Histone-fold"/>
</dbReference>
<feature type="compositionally biased region" description="Polar residues" evidence="7">
    <location>
        <begin position="792"/>
        <end position="811"/>
    </location>
</feature>
<feature type="compositionally biased region" description="Polar residues" evidence="7">
    <location>
        <begin position="96"/>
        <end position="115"/>
    </location>
</feature>
<sequence>MDPSIMKLLEEDEDETMHSGADVEAFTAALNRDIEGDTSTSQPSDSDSDLNGSQQQDPHSSEMELKQHGVGPECQQQQIDTSQELKQPQDDRQQRQLEQNPFHFSQTLGVQSSEKNPVHNLEPDRTHNPESESHNPKLQNMNNQQAMTTEQATNPMNRGKQVPFAMLLPKNEISKDGFVRHMRGIVGDQMLKMAVYKLQAQAARNSQTGPNQFSLQSQASAQQHHLKMPPVGAQQGMAPQSFAQLHRKGVTSPTDPSHIPSSAAQLKTDSSNAATDNNGKKSQEMERHLDSHGMPASQMSSSSLSNINQERERSTIPIQGLSKQQQQHLHFSQSSFPIYGSTGGNYGHPFSGTNVNSSAASLKQQPHDSQMRQGPVHQSIGATQLGTSTQVMNVLNVPNFERQNPFSEPKRVQGGTLTHLTNNSTLQQNSVQWQSSTSKEQKNGALSSMTHIKQEPVDQGNEQQHKSQLSSPQGLSSFSPLQVERGNAITGTLEDETLEAQPSRMSITAQLGLDPNISLRSQISSATPPVGPGNNVKTPPKKPSIGQKKPLESLGSSPPLPSKKQKLSGAFLDQSIEQLNDVTAVSGVNLREEEEQLFSGPKEDSRVSDASRRVVQEEEERLILQKIPLQKKLAEIMSKCGLKSMSNDVERCLSLCVEERMRGLIRNLIRLSKQRVNIEKPRHRTLITSDVQQQILAMNRKAREEWEKKQAEAEKLQKLNDPEGNAGVDGDKEKDDGRVKSLKANKEEDDKMRTTAANVAARAAVGGDDMLSKWQLMAEQARQKREGGTDAASGSQLTKDVSRKPLSSSSKNARDDQEGEKRGSSAAVMTADVTFFESQSYSFESQSYSLSSLVSQSALQREPWCEVIPVIPIAESAVLAPPPPTGTTEPNITKDREGQVYVRDKDRQKVNWIQETTFAHPLLSPTSDESPDNFKSLESIDLDDPIAKRKGPMRLKIKDLGSLKYFLGIEVACSEDGIFISQRKYVLDLLKETGMLGCKAYDTPLEPNQKLRDDEGAAVDRGSYQRLVGKLIYLSHFRPDIAVAVSVVSQFMHDPHQIHFETVMRI</sequence>
<dbReference type="Pfam" id="PF12174">
    <property type="entry name" value="RST"/>
    <property type="match status" value="1"/>
</dbReference>
<feature type="compositionally biased region" description="Polar residues" evidence="7">
    <location>
        <begin position="460"/>
        <end position="479"/>
    </location>
</feature>
<dbReference type="PROSITE" id="PS51879">
    <property type="entry name" value="RST"/>
    <property type="match status" value="1"/>
</dbReference>
<evidence type="ECO:0000313" key="9">
    <source>
        <dbReference type="EMBL" id="KAF5942932.1"/>
    </source>
</evidence>
<dbReference type="PANTHER" id="PTHR15138:SF14">
    <property type="entry name" value="TRANSCRIPTION INITIATION FACTOR TFIID SUBUNIT 4"/>
    <property type="match status" value="1"/>
</dbReference>
<dbReference type="InterPro" id="IPR007900">
    <property type="entry name" value="TAF4_C"/>
</dbReference>
<evidence type="ECO:0000256" key="7">
    <source>
        <dbReference type="SAM" id="MobiDB-lite"/>
    </source>
</evidence>
<gene>
    <name evidence="9" type="ORF">HYC85_020574</name>
</gene>
<evidence type="ECO:0000256" key="4">
    <source>
        <dbReference type="ARBA" id="ARBA00023163"/>
    </source>
</evidence>
<keyword evidence="5" id="KW-0539">Nucleus</keyword>
<dbReference type="PANTHER" id="PTHR15138">
    <property type="entry name" value="TRANSCRIPTION INITIATION FACTOR TFIID SUBUNIT 4"/>
    <property type="match status" value="1"/>
</dbReference>
<dbReference type="InterPro" id="IPR045144">
    <property type="entry name" value="TAF4"/>
</dbReference>
<name>A0A7J7GQ60_CAMSI</name>
<proteinExistence type="inferred from homology"/>
<comment type="caution">
    <text evidence="9">The sequence shown here is derived from an EMBL/GenBank/DDBJ whole genome shotgun (WGS) entry which is preliminary data.</text>
</comment>
<dbReference type="FunFam" id="1.10.20.10:FF:000015">
    <property type="entry name" value="Transcription initiation factor TFIID subunit 4B"/>
    <property type="match status" value="1"/>
</dbReference>
<accession>A0A7J7GQ60</accession>
<dbReference type="GO" id="GO:0046982">
    <property type="term" value="F:protein heterodimerization activity"/>
    <property type="evidence" value="ECO:0007669"/>
    <property type="project" value="InterPro"/>
</dbReference>
<feature type="compositionally biased region" description="Low complexity" evidence="7">
    <location>
        <begin position="214"/>
        <end position="223"/>
    </location>
</feature>
<feature type="region of interest" description="Disordered" evidence="7">
    <location>
        <begin position="778"/>
        <end position="825"/>
    </location>
</feature>
<reference evidence="10" key="1">
    <citation type="journal article" date="2020" name="Nat. Commun.">
        <title>Genome assembly of wild tea tree DASZ reveals pedigree and selection history of tea varieties.</title>
        <authorList>
            <person name="Zhang W."/>
            <person name="Zhang Y."/>
            <person name="Qiu H."/>
            <person name="Guo Y."/>
            <person name="Wan H."/>
            <person name="Zhang X."/>
            <person name="Scossa F."/>
            <person name="Alseekh S."/>
            <person name="Zhang Q."/>
            <person name="Wang P."/>
            <person name="Xu L."/>
            <person name="Schmidt M.H."/>
            <person name="Jia X."/>
            <person name="Li D."/>
            <person name="Zhu A."/>
            <person name="Guo F."/>
            <person name="Chen W."/>
            <person name="Ni D."/>
            <person name="Usadel B."/>
            <person name="Fernie A.R."/>
            <person name="Wen W."/>
        </authorList>
    </citation>
    <scope>NUCLEOTIDE SEQUENCE [LARGE SCALE GENOMIC DNA]</scope>
    <source>
        <strain evidence="10">cv. G240</strain>
    </source>
</reference>
<feature type="compositionally biased region" description="Basic and acidic residues" evidence="7">
    <location>
        <begin position="729"/>
        <end position="753"/>
    </location>
</feature>
<feature type="compositionally biased region" description="Polar residues" evidence="7">
    <location>
        <begin position="74"/>
        <end position="86"/>
    </location>
</feature>
<feature type="region of interest" description="Disordered" evidence="7">
    <location>
        <begin position="426"/>
        <end position="479"/>
    </location>
</feature>
<feature type="compositionally biased region" description="Polar residues" evidence="7">
    <location>
        <begin position="426"/>
        <end position="451"/>
    </location>
</feature>
<keyword evidence="4" id="KW-0804">Transcription</keyword>
<dbReference type="GO" id="GO:0005669">
    <property type="term" value="C:transcription factor TFIID complex"/>
    <property type="evidence" value="ECO:0007669"/>
    <property type="project" value="InterPro"/>
</dbReference>
<feature type="compositionally biased region" description="Polar residues" evidence="7">
    <location>
        <begin position="251"/>
        <end position="277"/>
    </location>
</feature>
<feature type="region of interest" description="Disordered" evidence="7">
    <location>
        <begin position="207"/>
        <end position="226"/>
    </location>
</feature>
<feature type="compositionally biased region" description="Basic and acidic residues" evidence="7">
    <location>
        <begin position="278"/>
        <end position="291"/>
    </location>
</feature>
<comment type="similarity">
    <text evidence="2">Belongs to the TAF4 family.</text>
</comment>
<keyword evidence="10" id="KW-1185">Reference proteome</keyword>